<evidence type="ECO:0000256" key="1">
    <source>
        <dbReference type="SAM" id="Phobius"/>
    </source>
</evidence>
<gene>
    <name evidence="2" type="ORF">ACFPFO_22825</name>
</gene>
<keyword evidence="1" id="KW-0472">Membrane</keyword>
<dbReference type="RefSeq" id="WP_224830271.1">
    <property type="nucleotide sequence ID" value="NZ_JAIVEF010000044.1"/>
</dbReference>
<feature type="transmembrane region" description="Helical" evidence="1">
    <location>
        <begin position="174"/>
        <end position="196"/>
    </location>
</feature>
<proteinExistence type="predicted"/>
<organism evidence="2 3">
    <name type="scientific">Saliphagus infecundisoli</name>
    <dbReference type="NCBI Taxonomy" id="1849069"/>
    <lineage>
        <taxon>Archaea</taxon>
        <taxon>Methanobacteriati</taxon>
        <taxon>Methanobacteriota</taxon>
        <taxon>Stenosarchaea group</taxon>
        <taxon>Halobacteria</taxon>
        <taxon>Halobacteriales</taxon>
        <taxon>Natrialbaceae</taxon>
        <taxon>Saliphagus</taxon>
    </lineage>
</organism>
<feature type="transmembrane region" description="Helical" evidence="1">
    <location>
        <begin position="83"/>
        <end position="100"/>
    </location>
</feature>
<evidence type="ECO:0000313" key="2">
    <source>
        <dbReference type="EMBL" id="MFC4990526.1"/>
    </source>
</evidence>
<protein>
    <submittedName>
        <fullName evidence="2">Uncharacterized protein</fullName>
    </submittedName>
</protein>
<dbReference type="Proteomes" id="UP001595925">
    <property type="component" value="Unassembled WGS sequence"/>
</dbReference>
<keyword evidence="1" id="KW-0812">Transmembrane</keyword>
<feature type="transmembrane region" description="Helical" evidence="1">
    <location>
        <begin position="120"/>
        <end position="145"/>
    </location>
</feature>
<keyword evidence="1" id="KW-1133">Transmembrane helix</keyword>
<feature type="transmembrane region" description="Helical" evidence="1">
    <location>
        <begin position="48"/>
        <end position="71"/>
    </location>
</feature>
<accession>A0ABD5QLI4</accession>
<evidence type="ECO:0000313" key="3">
    <source>
        <dbReference type="Proteomes" id="UP001595925"/>
    </source>
</evidence>
<keyword evidence="3" id="KW-1185">Reference proteome</keyword>
<dbReference type="AlphaFoldDB" id="A0ABD5QLI4"/>
<sequence length="202" mass="21078">MSTLGSAGGQDFKSVQIAGILAVGGGVAGLIVHPALYELGDTTLFHSLIVPVWITSALGAFTLVWGIYAVSTHQWRPLTPPRALIIPILITLSWIMAAYQPAPNIDLLGAPWTPPTLTELFRYLSTSPPGAFIGGSVLTAVGVAVARSQWRWATGAIGFAAVVALNMGRFSGSYVGAVVLITAVGVIPAVIGYITANRKPRS</sequence>
<comment type="caution">
    <text evidence="2">The sequence shown here is derived from an EMBL/GenBank/DDBJ whole genome shotgun (WGS) entry which is preliminary data.</text>
</comment>
<feature type="transmembrane region" description="Helical" evidence="1">
    <location>
        <begin position="12"/>
        <end position="36"/>
    </location>
</feature>
<feature type="transmembrane region" description="Helical" evidence="1">
    <location>
        <begin position="152"/>
        <end position="168"/>
    </location>
</feature>
<reference evidence="2 3" key="1">
    <citation type="journal article" date="2019" name="Int. J. Syst. Evol. Microbiol.">
        <title>The Global Catalogue of Microorganisms (GCM) 10K type strain sequencing project: providing services to taxonomists for standard genome sequencing and annotation.</title>
        <authorList>
            <consortium name="The Broad Institute Genomics Platform"/>
            <consortium name="The Broad Institute Genome Sequencing Center for Infectious Disease"/>
            <person name="Wu L."/>
            <person name="Ma J."/>
        </authorList>
    </citation>
    <scope>NUCLEOTIDE SEQUENCE [LARGE SCALE GENOMIC DNA]</scope>
    <source>
        <strain evidence="2 3">CGMCC 1.15824</strain>
    </source>
</reference>
<name>A0ABD5QLI4_9EURY</name>
<dbReference type="EMBL" id="JBHSJG010000076">
    <property type="protein sequence ID" value="MFC4990526.1"/>
    <property type="molecule type" value="Genomic_DNA"/>
</dbReference>